<sequence>MKLQIKFKAPSADGSDRKVTKTFSKINELATEDQLKDFALAYTSLSEASDIEVYLVRLEQL</sequence>
<protein>
    <recommendedName>
        <fullName evidence="1">EAL domain-containing protein</fullName>
    </recommendedName>
</protein>
<keyword evidence="3" id="KW-1185">Reference proteome</keyword>
<dbReference type="Proteomes" id="UP001638015">
    <property type="component" value="Unassembled WGS sequence"/>
</dbReference>
<name>A0ABW9MXI2_9FIRM</name>
<organism evidence="2 3">
    <name type="scientific">Anaerococcus cruorum</name>
    <dbReference type="NCBI Taxonomy" id="3115617"/>
    <lineage>
        <taxon>Bacteria</taxon>
        <taxon>Bacillati</taxon>
        <taxon>Bacillota</taxon>
        <taxon>Tissierellia</taxon>
        <taxon>Tissierellales</taxon>
        <taxon>Peptoniphilaceae</taxon>
        <taxon>Anaerococcus</taxon>
    </lineage>
</organism>
<dbReference type="PROSITE" id="PS50883">
    <property type="entry name" value="EAL"/>
    <property type="match status" value="1"/>
</dbReference>
<comment type="caution">
    <text evidence="2">The sequence shown here is derived from an EMBL/GenBank/DDBJ whole genome shotgun (WGS) entry which is preliminary data.</text>
</comment>
<proteinExistence type="predicted"/>
<feature type="domain" description="EAL" evidence="1">
    <location>
        <begin position="1"/>
        <end position="61"/>
    </location>
</feature>
<dbReference type="InterPro" id="IPR001633">
    <property type="entry name" value="EAL_dom"/>
</dbReference>
<gene>
    <name evidence="2" type="ORF">ACCQ40_07260</name>
</gene>
<evidence type="ECO:0000313" key="3">
    <source>
        <dbReference type="Proteomes" id="UP001638015"/>
    </source>
</evidence>
<dbReference type="Pfam" id="PF07872">
    <property type="entry name" value="DUF1659"/>
    <property type="match status" value="1"/>
</dbReference>
<dbReference type="RefSeq" id="WP_394268394.1">
    <property type="nucleotide sequence ID" value="NZ_JBGMEH010000008.1"/>
</dbReference>
<dbReference type="EMBL" id="JBGMEH010000008">
    <property type="protein sequence ID" value="MFO3716552.1"/>
    <property type="molecule type" value="Genomic_DNA"/>
</dbReference>
<dbReference type="InterPro" id="IPR012454">
    <property type="entry name" value="DUF1659"/>
</dbReference>
<evidence type="ECO:0000259" key="1">
    <source>
        <dbReference type="PROSITE" id="PS50883"/>
    </source>
</evidence>
<accession>A0ABW9MXI2</accession>
<evidence type="ECO:0000313" key="2">
    <source>
        <dbReference type="EMBL" id="MFO3716552.1"/>
    </source>
</evidence>
<reference evidence="2 3" key="1">
    <citation type="journal article" date="2025" name="Anaerobe">
        <title>Description of Anaerococcus kampingiae sp. nov., Anaerococcus groningensis sp. nov., Anaerococcus martiniensis sp. nov., and Anaerococcus cruorum sp. nov., isolated from human clinical specimens.</title>
        <authorList>
            <person name="Boiten K.E."/>
            <person name="Meijer J."/>
            <person name="van Wezel E.M."/>
            <person name="Veloo A.C.M."/>
        </authorList>
    </citation>
    <scope>NUCLEOTIDE SEQUENCE [LARGE SCALE GENOMIC DNA]</scope>
    <source>
        <strain evidence="2 3">ENR1039</strain>
    </source>
</reference>